<feature type="compositionally biased region" description="Low complexity" evidence="1">
    <location>
        <begin position="294"/>
        <end position="332"/>
    </location>
</feature>
<dbReference type="GO" id="GO:0003682">
    <property type="term" value="F:chromatin binding"/>
    <property type="evidence" value="ECO:0007669"/>
    <property type="project" value="InterPro"/>
</dbReference>
<accession>A0A6A4I955</accession>
<feature type="region of interest" description="Disordered" evidence="1">
    <location>
        <begin position="231"/>
        <end position="257"/>
    </location>
</feature>
<organism evidence="3 4">
    <name type="scientific">Gymnopus androsaceus JB14</name>
    <dbReference type="NCBI Taxonomy" id="1447944"/>
    <lineage>
        <taxon>Eukaryota</taxon>
        <taxon>Fungi</taxon>
        <taxon>Dikarya</taxon>
        <taxon>Basidiomycota</taxon>
        <taxon>Agaricomycotina</taxon>
        <taxon>Agaricomycetes</taxon>
        <taxon>Agaricomycetidae</taxon>
        <taxon>Agaricales</taxon>
        <taxon>Marasmiineae</taxon>
        <taxon>Omphalotaceae</taxon>
        <taxon>Gymnopus</taxon>
    </lineage>
</organism>
<gene>
    <name evidence="3" type="ORF">BT96DRAFT_1014760</name>
</gene>
<keyword evidence="4" id="KW-1185">Reference proteome</keyword>
<dbReference type="EMBL" id="ML769401">
    <property type="protein sequence ID" value="KAE9406520.1"/>
    <property type="molecule type" value="Genomic_DNA"/>
</dbReference>
<evidence type="ECO:0000313" key="4">
    <source>
        <dbReference type="Proteomes" id="UP000799118"/>
    </source>
</evidence>
<dbReference type="InterPro" id="IPR001025">
    <property type="entry name" value="BAH_dom"/>
</dbReference>
<feature type="region of interest" description="Disordered" evidence="1">
    <location>
        <begin position="292"/>
        <end position="338"/>
    </location>
</feature>
<feature type="domain" description="BAH" evidence="2">
    <location>
        <begin position="41"/>
        <end position="182"/>
    </location>
</feature>
<evidence type="ECO:0000313" key="3">
    <source>
        <dbReference type="EMBL" id="KAE9406520.1"/>
    </source>
</evidence>
<evidence type="ECO:0000259" key="2">
    <source>
        <dbReference type="PROSITE" id="PS51038"/>
    </source>
</evidence>
<proteinExistence type="predicted"/>
<dbReference type="OrthoDB" id="3024453at2759"/>
<dbReference type="PROSITE" id="PS51038">
    <property type="entry name" value="BAH"/>
    <property type="match status" value="1"/>
</dbReference>
<feature type="region of interest" description="Disordered" evidence="1">
    <location>
        <begin position="405"/>
        <end position="425"/>
    </location>
</feature>
<feature type="compositionally biased region" description="Acidic residues" evidence="1">
    <location>
        <begin position="405"/>
        <end position="418"/>
    </location>
</feature>
<feature type="non-terminal residue" evidence="3">
    <location>
        <position position="425"/>
    </location>
</feature>
<dbReference type="Gene3D" id="2.30.30.490">
    <property type="match status" value="1"/>
</dbReference>
<evidence type="ECO:0000256" key="1">
    <source>
        <dbReference type="SAM" id="MobiDB-lite"/>
    </source>
</evidence>
<sequence>MAPRKNRKKAKSGGDNLTDAEWAAMNNFPKFVIIDEQRRAHPFAVDDCVSVLPPNTGKENGPPVPIKQMWIGSIKEIRARKAPDGEDDAWARIQWFYSKDDVAELVPSFDTTHIGANERILSDHFDYVHSSCLDDVIPIHRYRFDPTYEDASTSSSRSTRATEANLQRLFYQKEIRATIENDASEDGPYPDIFYRYDFRGNIEAETVQLTQFSCFSVPSTKLYQHLTLGTRTRSKSKKARHENSCFAESLYSPPDSDHAREIGEQIALLASEAAKILESAVTCISERWTTTPTKRSSSRLQSSSLSASKSPSSAGATRSSRSTAMTTRTRTAQQISSTTEPVDVDVDVLIHTTSRQLLHKMQQAMLLEDTLAMHLCPRMRCKGPCGRSWHRSCLIRDKIKVADEGFEDGSGIDDDDNYAESSLRT</sequence>
<dbReference type="InterPro" id="IPR043151">
    <property type="entry name" value="BAH_sf"/>
</dbReference>
<reference evidence="3" key="1">
    <citation type="journal article" date="2019" name="Environ. Microbiol.">
        <title>Fungal ecological strategies reflected in gene transcription - a case study of two litter decomposers.</title>
        <authorList>
            <person name="Barbi F."/>
            <person name="Kohler A."/>
            <person name="Barry K."/>
            <person name="Baskaran P."/>
            <person name="Daum C."/>
            <person name="Fauchery L."/>
            <person name="Ihrmark K."/>
            <person name="Kuo A."/>
            <person name="LaButti K."/>
            <person name="Lipzen A."/>
            <person name="Morin E."/>
            <person name="Grigoriev I.V."/>
            <person name="Henrissat B."/>
            <person name="Lindahl B."/>
            <person name="Martin F."/>
        </authorList>
    </citation>
    <scope>NUCLEOTIDE SEQUENCE</scope>
    <source>
        <strain evidence="3">JB14</strain>
    </source>
</reference>
<protein>
    <recommendedName>
        <fullName evidence="2">BAH domain-containing protein</fullName>
    </recommendedName>
</protein>
<dbReference type="AlphaFoldDB" id="A0A6A4I955"/>
<dbReference type="Proteomes" id="UP000799118">
    <property type="component" value="Unassembled WGS sequence"/>
</dbReference>
<name>A0A6A4I955_9AGAR</name>